<dbReference type="PRINTS" id="PR00420">
    <property type="entry name" value="RNGMNOXGNASE"/>
</dbReference>
<sequence>DEPFAHMIPNRSLIRALRAAANEAGVVSHHDTLVEAQEILPNEASITTTTGRVFTAKLLIAADGVRSRSRTAAGIKTMHWSYDQTGIVTTVAHERPHNGCAQEHFLPAGPFAILPLTGNRSSLVWTESTRNAKRILAMDDFDFEMELEQRFGHKLGEIKVEGARQGFPLGLTLAREFVLNRFALAGDAAHGIHPISGQGLNLGFMDAAALSQVIVEADRLGLDIGSLNVLENYQRWRRFDTVKMGIVTDVLNRLFANDNPLLRAARDFGLGVVDRLPGLKKQFINQAAGLSKSAPNLLQGKAI</sequence>
<evidence type="ECO:0000256" key="4">
    <source>
        <dbReference type="ARBA" id="ARBA00022827"/>
    </source>
</evidence>
<evidence type="ECO:0000259" key="7">
    <source>
        <dbReference type="Pfam" id="PF01494"/>
    </source>
</evidence>
<feature type="domain" description="FAD-binding" evidence="7">
    <location>
        <begin position="5"/>
        <end position="216"/>
    </location>
</feature>
<dbReference type="InterPro" id="IPR036188">
    <property type="entry name" value="FAD/NAD-bd_sf"/>
</dbReference>
<dbReference type="Gene3D" id="3.50.50.60">
    <property type="entry name" value="FAD/NAD(P)-binding domain"/>
    <property type="match status" value="2"/>
</dbReference>
<dbReference type="GO" id="GO:0004497">
    <property type="term" value="F:monooxygenase activity"/>
    <property type="evidence" value="ECO:0007669"/>
    <property type="project" value="UniProtKB-KW"/>
</dbReference>
<keyword evidence="4" id="KW-0274">FAD</keyword>
<dbReference type="GO" id="GO:0071949">
    <property type="term" value="F:FAD binding"/>
    <property type="evidence" value="ECO:0007669"/>
    <property type="project" value="InterPro"/>
</dbReference>
<evidence type="ECO:0000256" key="1">
    <source>
        <dbReference type="ARBA" id="ARBA00001974"/>
    </source>
</evidence>
<dbReference type="Pfam" id="PF01494">
    <property type="entry name" value="FAD_binding_3"/>
    <property type="match status" value="1"/>
</dbReference>
<name>A0A3B1AS27_9ZZZZ</name>
<evidence type="ECO:0000256" key="6">
    <source>
        <dbReference type="ARBA" id="ARBA00023033"/>
    </source>
</evidence>
<keyword evidence="3" id="KW-0285">Flavoprotein</keyword>
<dbReference type="NCBIfam" id="TIGR01988">
    <property type="entry name" value="Ubi-OHases"/>
    <property type="match status" value="1"/>
</dbReference>
<proteinExistence type="inferred from homology"/>
<accession>A0A3B1AS27</accession>
<dbReference type="SUPFAM" id="SSF51905">
    <property type="entry name" value="FAD/NAD(P)-binding domain"/>
    <property type="match status" value="1"/>
</dbReference>
<feature type="non-terminal residue" evidence="8">
    <location>
        <position position="1"/>
    </location>
</feature>
<comment type="similarity">
    <text evidence="2">Belongs to the UbiH/COQ6 family.</text>
</comment>
<dbReference type="InterPro" id="IPR002938">
    <property type="entry name" value="FAD-bd"/>
</dbReference>
<dbReference type="InterPro" id="IPR051205">
    <property type="entry name" value="UbiH/COQ6_monooxygenase"/>
</dbReference>
<protein>
    <submittedName>
        <fullName evidence="8">2-polyprenyl-6-methoxyphenol hydroxylase</fullName>
    </submittedName>
</protein>
<dbReference type="AlphaFoldDB" id="A0A3B1AS27"/>
<organism evidence="8">
    <name type="scientific">hydrothermal vent metagenome</name>
    <dbReference type="NCBI Taxonomy" id="652676"/>
    <lineage>
        <taxon>unclassified sequences</taxon>
        <taxon>metagenomes</taxon>
        <taxon>ecological metagenomes</taxon>
    </lineage>
</organism>
<comment type="cofactor">
    <cofactor evidence="1">
        <name>FAD</name>
        <dbReference type="ChEBI" id="CHEBI:57692"/>
    </cofactor>
</comment>
<dbReference type="EMBL" id="UOFW01000245">
    <property type="protein sequence ID" value="VAX08769.1"/>
    <property type="molecule type" value="Genomic_DNA"/>
</dbReference>
<reference evidence="8" key="1">
    <citation type="submission" date="2018-06" db="EMBL/GenBank/DDBJ databases">
        <authorList>
            <person name="Zhirakovskaya E."/>
        </authorList>
    </citation>
    <scope>NUCLEOTIDE SEQUENCE</scope>
</reference>
<dbReference type="PANTHER" id="PTHR43876">
    <property type="entry name" value="UBIQUINONE BIOSYNTHESIS MONOOXYGENASE COQ6, MITOCHONDRIAL"/>
    <property type="match status" value="1"/>
</dbReference>
<evidence type="ECO:0000256" key="2">
    <source>
        <dbReference type="ARBA" id="ARBA00005349"/>
    </source>
</evidence>
<evidence type="ECO:0000256" key="5">
    <source>
        <dbReference type="ARBA" id="ARBA00023002"/>
    </source>
</evidence>
<dbReference type="FunFam" id="3.50.50.60:FF:000021">
    <property type="entry name" value="Ubiquinone biosynthesis monooxygenase COQ6"/>
    <property type="match status" value="1"/>
</dbReference>
<dbReference type="GO" id="GO:0016705">
    <property type="term" value="F:oxidoreductase activity, acting on paired donors, with incorporation or reduction of molecular oxygen"/>
    <property type="evidence" value="ECO:0007669"/>
    <property type="project" value="InterPro"/>
</dbReference>
<evidence type="ECO:0000313" key="8">
    <source>
        <dbReference type="EMBL" id="VAX08769.1"/>
    </source>
</evidence>
<dbReference type="InterPro" id="IPR010971">
    <property type="entry name" value="UbiH/COQ6"/>
</dbReference>
<keyword evidence="5" id="KW-0560">Oxidoreductase</keyword>
<keyword evidence="6" id="KW-0503">Monooxygenase</keyword>
<dbReference type="GO" id="GO:0006744">
    <property type="term" value="P:ubiquinone biosynthetic process"/>
    <property type="evidence" value="ECO:0007669"/>
    <property type="project" value="InterPro"/>
</dbReference>
<dbReference type="PANTHER" id="PTHR43876:SF7">
    <property type="entry name" value="UBIQUINONE BIOSYNTHESIS MONOOXYGENASE COQ6, MITOCHONDRIAL"/>
    <property type="match status" value="1"/>
</dbReference>
<gene>
    <name evidence="8" type="ORF">MNBD_ALPHA03-1772</name>
</gene>
<evidence type="ECO:0000256" key="3">
    <source>
        <dbReference type="ARBA" id="ARBA00022630"/>
    </source>
</evidence>